<evidence type="ECO:0000313" key="7">
    <source>
        <dbReference type="EMBL" id="NMH91151.1"/>
    </source>
</evidence>
<name>A0A848DF27_9PSEU</name>
<protein>
    <submittedName>
        <fullName evidence="7">O-antigen ligase family protein</fullName>
    </submittedName>
</protein>
<evidence type="ECO:0000256" key="2">
    <source>
        <dbReference type="ARBA" id="ARBA00022692"/>
    </source>
</evidence>
<reference evidence="7 8" key="1">
    <citation type="submission" date="2020-04" db="EMBL/GenBank/DDBJ databases">
        <authorList>
            <person name="Klaysubun C."/>
            <person name="Duangmal K."/>
            <person name="Lipun K."/>
        </authorList>
    </citation>
    <scope>NUCLEOTIDE SEQUENCE [LARGE SCALE GENOMIC DNA]</scope>
    <source>
        <strain evidence="7 8">DSM 45300</strain>
    </source>
</reference>
<dbReference type="EMBL" id="JAAXKZ010000013">
    <property type="protein sequence ID" value="NMH91151.1"/>
    <property type="molecule type" value="Genomic_DNA"/>
</dbReference>
<sequence length="485" mass="52710">MMLLAALVAVGAAGALPGALGPGIGIAALGFGAAVVFYALNRPVLAIALLLIATFLRQALKNPALPAEPAFFAMALVLAAGAIAVTRRVNQAPQLGAIECAMAMYIVWNIGSAIAPHQYSTDGSLTIGERSSIYHFILTGIVMPFVCYVVGRFVFDRQSAVRSLLWVVMGCYAYSTWVSIAQFAAPALVWPRYILEFPEDASWAHRAVGVFSQPVVNGLMLVIGFALAVHLAYQPDTRRWQRVLLGGLVLSSLGAIYLTYTRVVWLGFALFVVLAAVFLRRSRPIYIGIITAMVLGVAANWATFTSEDRSSGGVGSGYEVEDRLNMIATAFWAIGERPVLGWGIGRFSQVNTYHHQQWSQDVDWIRGYGIVSHFTELGIFAELGVIGLALWLTVNALLVRGLWQAARTLPDEGVAGRELAVIVSILFGVWVLTGFTADLRFFEFIAMLLMLLVGIVVGAAQRLVLTERLPMVPEQQSDDDLLYLR</sequence>
<dbReference type="InterPro" id="IPR007016">
    <property type="entry name" value="O-antigen_ligase-rel_domated"/>
</dbReference>
<gene>
    <name evidence="7" type="ORF">HF519_05990</name>
</gene>
<feature type="transmembrane region" description="Helical" evidence="5">
    <location>
        <begin position="263"/>
        <end position="279"/>
    </location>
</feature>
<evidence type="ECO:0000313" key="8">
    <source>
        <dbReference type="Proteomes" id="UP000586918"/>
    </source>
</evidence>
<feature type="transmembrane region" description="Helical" evidence="5">
    <location>
        <begin position="65"/>
        <end position="85"/>
    </location>
</feature>
<feature type="transmembrane region" description="Helical" evidence="5">
    <location>
        <begin position="164"/>
        <end position="190"/>
    </location>
</feature>
<dbReference type="AlphaFoldDB" id="A0A848DF27"/>
<evidence type="ECO:0000256" key="1">
    <source>
        <dbReference type="ARBA" id="ARBA00004141"/>
    </source>
</evidence>
<feature type="transmembrane region" description="Helical" evidence="5">
    <location>
        <begin position="210"/>
        <end position="233"/>
    </location>
</feature>
<keyword evidence="4 5" id="KW-0472">Membrane</keyword>
<organism evidence="7 8">
    <name type="scientific">Pseudonocardia bannensis</name>
    <dbReference type="NCBI Taxonomy" id="630973"/>
    <lineage>
        <taxon>Bacteria</taxon>
        <taxon>Bacillati</taxon>
        <taxon>Actinomycetota</taxon>
        <taxon>Actinomycetes</taxon>
        <taxon>Pseudonocardiales</taxon>
        <taxon>Pseudonocardiaceae</taxon>
        <taxon>Pseudonocardia</taxon>
    </lineage>
</organism>
<feature type="transmembrane region" description="Helical" evidence="5">
    <location>
        <begin position="419"/>
        <end position="438"/>
    </location>
</feature>
<keyword evidence="7" id="KW-0436">Ligase</keyword>
<evidence type="ECO:0000256" key="4">
    <source>
        <dbReference type="ARBA" id="ARBA00023136"/>
    </source>
</evidence>
<dbReference type="Proteomes" id="UP000586918">
    <property type="component" value="Unassembled WGS sequence"/>
</dbReference>
<dbReference type="InterPro" id="IPR051533">
    <property type="entry name" value="WaaL-like"/>
</dbReference>
<comment type="subcellular location">
    <subcellularLocation>
        <location evidence="1">Membrane</location>
        <topology evidence="1">Multi-pass membrane protein</topology>
    </subcellularLocation>
</comment>
<proteinExistence type="predicted"/>
<feature type="transmembrane region" description="Helical" evidence="5">
    <location>
        <begin position="25"/>
        <end position="53"/>
    </location>
</feature>
<evidence type="ECO:0000256" key="5">
    <source>
        <dbReference type="SAM" id="Phobius"/>
    </source>
</evidence>
<feature type="transmembrane region" description="Helical" evidence="5">
    <location>
        <begin position="444"/>
        <end position="465"/>
    </location>
</feature>
<dbReference type="GO" id="GO:0016020">
    <property type="term" value="C:membrane"/>
    <property type="evidence" value="ECO:0007669"/>
    <property type="project" value="UniProtKB-SubCell"/>
</dbReference>
<feature type="transmembrane region" description="Helical" evidence="5">
    <location>
        <begin position="133"/>
        <end position="155"/>
    </location>
</feature>
<dbReference type="GO" id="GO:0016874">
    <property type="term" value="F:ligase activity"/>
    <property type="evidence" value="ECO:0007669"/>
    <property type="project" value="UniProtKB-KW"/>
</dbReference>
<dbReference type="PANTHER" id="PTHR37422:SF13">
    <property type="entry name" value="LIPOPOLYSACCHARIDE BIOSYNTHESIS PROTEIN PA4999-RELATED"/>
    <property type="match status" value="1"/>
</dbReference>
<feature type="transmembrane region" description="Helical" evidence="5">
    <location>
        <begin position="377"/>
        <end position="398"/>
    </location>
</feature>
<feature type="transmembrane region" description="Helical" evidence="5">
    <location>
        <begin position="286"/>
        <end position="304"/>
    </location>
</feature>
<dbReference type="PANTHER" id="PTHR37422">
    <property type="entry name" value="TEICHURONIC ACID BIOSYNTHESIS PROTEIN TUAE"/>
    <property type="match status" value="1"/>
</dbReference>
<dbReference type="Pfam" id="PF04932">
    <property type="entry name" value="Wzy_C"/>
    <property type="match status" value="1"/>
</dbReference>
<feature type="domain" description="O-antigen ligase-related" evidence="6">
    <location>
        <begin position="249"/>
        <end position="392"/>
    </location>
</feature>
<evidence type="ECO:0000259" key="6">
    <source>
        <dbReference type="Pfam" id="PF04932"/>
    </source>
</evidence>
<comment type="caution">
    <text evidence="7">The sequence shown here is derived from an EMBL/GenBank/DDBJ whole genome shotgun (WGS) entry which is preliminary data.</text>
</comment>
<accession>A0A848DF27</accession>
<keyword evidence="8" id="KW-1185">Reference proteome</keyword>
<feature type="transmembrane region" description="Helical" evidence="5">
    <location>
        <begin position="240"/>
        <end position="257"/>
    </location>
</feature>
<keyword evidence="3 5" id="KW-1133">Transmembrane helix</keyword>
<keyword evidence="2 5" id="KW-0812">Transmembrane</keyword>
<evidence type="ECO:0000256" key="3">
    <source>
        <dbReference type="ARBA" id="ARBA00022989"/>
    </source>
</evidence>